<dbReference type="SUPFAM" id="SSF52151">
    <property type="entry name" value="FabD/lysophospholipase-like"/>
    <property type="match status" value="1"/>
</dbReference>
<dbReference type="Proteomes" id="UP000054870">
    <property type="component" value="Unassembled WGS sequence"/>
</dbReference>
<dbReference type="GO" id="GO:0006629">
    <property type="term" value="P:lipid metabolic process"/>
    <property type="evidence" value="ECO:0007669"/>
    <property type="project" value="UniProtKB-KW"/>
</dbReference>
<protein>
    <submittedName>
        <fullName evidence="4">Patatin-like phospholipase</fullName>
    </submittedName>
</protein>
<name>A0A157Z483_9BURK</name>
<evidence type="ECO:0000313" key="4">
    <source>
        <dbReference type="EMBL" id="SAK40334.1"/>
    </source>
</evidence>
<feature type="short sequence motif" description="GXSXG" evidence="2">
    <location>
        <begin position="37"/>
        <end position="41"/>
    </location>
</feature>
<organism evidence="4 5">
    <name type="scientific">Caballeronia catudaia</name>
    <dbReference type="NCBI Taxonomy" id="1777136"/>
    <lineage>
        <taxon>Bacteria</taxon>
        <taxon>Pseudomonadati</taxon>
        <taxon>Pseudomonadota</taxon>
        <taxon>Betaproteobacteria</taxon>
        <taxon>Burkholderiales</taxon>
        <taxon>Burkholderiaceae</taxon>
        <taxon>Caballeronia</taxon>
    </lineage>
</organism>
<dbReference type="EMBL" id="FCOF02000001">
    <property type="protein sequence ID" value="SAK40334.1"/>
    <property type="molecule type" value="Genomic_DNA"/>
</dbReference>
<feature type="domain" description="PNPLA" evidence="3">
    <location>
        <begin position="5"/>
        <end position="114"/>
    </location>
</feature>
<proteinExistence type="predicted"/>
<dbReference type="InterPro" id="IPR016035">
    <property type="entry name" value="Acyl_Trfase/lysoPLipase"/>
</dbReference>
<evidence type="ECO:0000256" key="1">
    <source>
        <dbReference type="ARBA" id="ARBA00023098"/>
    </source>
</evidence>
<gene>
    <name evidence="4" type="ORF">AWB75_00190</name>
</gene>
<dbReference type="AlphaFoldDB" id="A0A157Z483"/>
<reference evidence="4" key="1">
    <citation type="submission" date="2016-01" db="EMBL/GenBank/DDBJ databases">
        <authorList>
            <person name="Peeters C."/>
        </authorList>
    </citation>
    <scope>NUCLEOTIDE SEQUENCE [LARGE SCALE GENOMIC DNA]</scope>
    <source>
        <strain evidence="4">LMG 29318</strain>
    </source>
</reference>
<evidence type="ECO:0000259" key="3">
    <source>
        <dbReference type="PROSITE" id="PS51635"/>
    </source>
</evidence>
<dbReference type="Gene3D" id="3.40.1090.10">
    <property type="entry name" value="Cytosolic phospholipase A2 catalytic domain"/>
    <property type="match status" value="1"/>
</dbReference>
<comment type="caution">
    <text evidence="2">Lacks conserved residue(s) required for the propagation of feature annotation.</text>
</comment>
<evidence type="ECO:0000256" key="2">
    <source>
        <dbReference type="PROSITE-ProRule" id="PRU01161"/>
    </source>
</evidence>
<evidence type="ECO:0000313" key="5">
    <source>
        <dbReference type="Proteomes" id="UP000054870"/>
    </source>
</evidence>
<dbReference type="PROSITE" id="PS51635">
    <property type="entry name" value="PNPLA"/>
    <property type="match status" value="1"/>
</dbReference>
<keyword evidence="1" id="KW-0443">Lipid metabolism</keyword>
<sequence>MFDQVVFAGGGNRCWWQAGFWDVIQPELNLRPRVVAGISAGAATACMLYTNESRWVMRYYAEALRENRKNAYWGNLLRGSSRTAFTISRKRPRSASVCRICRAGSARVARWRRV</sequence>
<comment type="caution">
    <text evidence="4">The sequence shown here is derived from an EMBL/GenBank/DDBJ whole genome shotgun (WGS) entry which is preliminary data.</text>
</comment>
<keyword evidence="5" id="KW-1185">Reference proteome</keyword>
<dbReference type="Pfam" id="PF01734">
    <property type="entry name" value="Patatin"/>
    <property type="match status" value="1"/>
</dbReference>
<dbReference type="InterPro" id="IPR002641">
    <property type="entry name" value="PNPLA_dom"/>
</dbReference>
<accession>A0A157Z483</accession>